<reference evidence="2" key="1">
    <citation type="submission" date="2022-01" db="EMBL/GenBank/DDBJ databases">
        <title>Paenibacillus spongiae sp. nov., isolated from marine sponge.</title>
        <authorList>
            <person name="Li Z."/>
            <person name="Zhang M."/>
        </authorList>
    </citation>
    <scope>NUCLEOTIDE SEQUENCE</scope>
    <source>
        <strain evidence="2">PHS-Z3</strain>
    </source>
</reference>
<organism evidence="2 3">
    <name type="scientific">Paenibacillus spongiae</name>
    <dbReference type="NCBI Taxonomy" id="2909671"/>
    <lineage>
        <taxon>Bacteria</taxon>
        <taxon>Bacillati</taxon>
        <taxon>Bacillota</taxon>
        <taxon>Bacilli</taxon>
        <taxon>Bacillales</taxon>
        <taxon>Paenibacillaceae</taxon>
        <taxon>Paenibacillus</taxon>
    </lineage>
</organism>
<accession>A0ABY5S3Y5</accession>
<dbReference type="Proteomes" id="UP001057877">
    <property type="component" value="Chromosome"/>
</dbReference>
<evidence type="ECO:0000313" key="3">
    <source>
        <dbReference type="Proteomes" id="UP001057877"/>
    </source>
</evidence>
<keyword evidence="3" id="KW-1185">Reference proteome</keyword>
<evidence type="ECO:0000313" key="2">
    <source>
        <dbReference type="EMBL" id="UVI28621.1"/>
    </source>
</evidence>
<feature type="region of interest" description="Disordered" evidence="1">
    <location>
        <begin position="77"/>
        <end position="100"/>
    </location>
</feature>
<sequence length="100" mass="10308">MSKKMHKKQCCPSVNVVTNNREEVAIGKIGVAAGFLPDVAVAIDRSSAAAGFKPDSANVGDDGTAQAADPYSAQALKDAQSFPDNSLQASESGRGDQLIT</sequence>
<proteinExistence type="predicted"/>
<dbReference type="RefSeq" id="WP_258384709.1">
    <property type="nucleotide sequence ID" value="NZ_CP091430.1"/>
</dbReference>
<gene>
    <name evidence="2" type="ORF">L1F29_24695</name>
</gene>
<evidence type="ECO:0000256" key="1">
    <source>
        <dbReference type="SAM" id="MobiDB-lite"/>
    </source>
</evidence>
<name>A0ABY5S3Y5_9BACL</name>
<feature type="compositionally biased region" description="Polar residues" evidence="1">
    <location>
        <begin position="82"/>
        <end position="91"/>
    </location>
</feature>
<dbReference type="EMBL" id="CP091430">
    <property type="protein sequence ID" value="UVI28621.1"/>
    <property type="molecule type" value="Genomic_DNA"/>
</dbReference>
<protein>
    <submittedName>
        <fullName evidence="2">Uncharacterized protein</fullName>
    </submittedName>
</protein>